<reference evidence="1 2" key="1">
    <citation type="submission" date="2015-01" db="EMBL/GenBank/DDBJ databases">
        <title>The Genome Sequence of Cladophialophora immunda CBS83496.</title>
        <authorList>
            <consortium name="The Broad Institute Genomics Platform"/>
            <person name="Cuomo C."/>
            <person name="de Hoog S."/>
            <person name="Gorbushina A."/>
            <person name="Stielow B."/>
            <person name="Teixiera M."/>
            <person name="Abouelleil A."/>
            <person name="Chapman S.B."/>
            <person name="Priest M."/>
            <person name="Young S.K."/>
            <person name="Wortman J."/>
            <person name="Nusbaum C."/>
            <person name="Birren B."/>
        </authorList>
    </citation>
    <scope>NUCLEOTIDE SEQUENCE [LARGE SCALE GENOMIC DNA]</scope>
    <source>
        <strain evidence="1 2">CBS 83496</strain>
    </source>
</reference>
<evidence type="ECO:0000313" key="1">
    <source>
        <dbReference type="EMBL" id="KIW29529.1"/>
    </source>
</evidence>
<dbReference type="PANTHER" id="PTHR42052:SF1">
    <property type="entry name" value="ABM DOMAIN-CONTAINING PROTEIN"/>
    <property type="match status" value="1"/>
</dbReference>
<evidence type="ECO:0000313" key="2">
    <source>
        <dbReference type="Proteomes" id="UP000054466"/>
    </source>
</evidence>
<dbReference type="Proteomes" id="UP000054466">
    <property type="component" value="Unassembled WGS sequence"/>
</dbReference>
<dbReference type="GeneID" id="27344536"/>
<accession>A0A0D2D1B6</accession>
<gene>
    <name evidence="1" type="ORF">PV07_05342</name>
</gene>
<dbReference type="AlphaFoldDB" id="A0A0D2D1B6"/>
<keyword evidence="2" id="KW-1185">Reference proteome</keyword>
<protein>
    <recommendedName>
        <fullName evidence="3">ABM domain-containing protein</fullName>
    </recommendedName>
</protein>
<dbReference type="Gene3D" id="3.30.70.100">
    <property type="match status" value="1"/>
</dbReference>
<dbReference type="VEuPathDB" id="FungiDB:PV07_05342"/>
<proteinExistence type="predicted"/>
<sequence>MAIIELAHISLKNGVQATDPELKKNLKEVKRVVEDYSKLQTLFYTQVDDPTVLFVIGAWETKDHHQHGFDGSPQQAEILKLIKDQMGIDWMHYIDVEQSRIPLDAPVLAIIRETFAKHGVVRTQFDQEFASQTSSLGGAHHGAISAWNIHKDNKERDVRVNFSGWESVEEATAAFVNTIENVKGFRAIPTELNFFFAKRTELD</sequence>
<organism evidence="1 2">
    <name type="scientific">Cladophialophora immunda</name>
    <dbReference type="NCBI Taxonomy" id="569365"/>
    <lineage>
        <taxon>Eukaryota</taxon>
        <taxon>Fungi</taxon>
        <taxon>Dikarya</taxon>
        <taxon>Ascomycota</taxon>
        <taxon>Pezizomycotina</taxon>
        <taxon>Eurotiomycetes</taxon>
        <taxon>Chaetothyriomycetidae</taxon>
        <taxon>Chaetothyriales</taxon>
        <taxon>Herpotrichiellaceae</taxon>
        <taxon>Cladophialophora</taxon>
    </lineage>
</organism>
<dbReference type="RefSeq" id="XP_016249745.1">
    <property type="nucleotide sequence ID" value="XM_016392226.1"/>
</dbReference>
<dbReference type="PANTHER" id="PTHR42052">
    <property type="entry name" value="ABM DOMAIN-CONTAINING PROTEIN"/>
    <property type="match status" value="1"/>
</dbReference>
<evidence type="ECO:0008006" key="3">
    <source>
        <dbReference type="Google" id="ProtNLM"/>
    </source>
</evidence>
<dbReference type="HOGENOM" id="CLU_062848_1_0_1"/>
<dbReference type="EMBL" id="KN847042">
    <property type="protein sequence ID" value="KIW29529.1"/>
    <property type="molecule type" value="Genomic_DNA"/>
</dbReference>
<dbReference type="OrthoDB" id="3542212at2759"/>
<name>A0A0D2D1B6_9EURO</name>